<comment type="caution">
    <text evidence="1">The sequence shown here is derived from an EMBL/GenBank/DDBJ whole genome shotgun (WGS) entry which is preliminary data.</text>
</comment>
<keyword evidence="2" id="KW-1185">Reference proteome</keyword>
<proteinExistence type="predicted"/>
<reference evidence="1" key="1">
    <citation type="submission" date="2020-08" db="EMBL/GenBank/DDBJ databases">
        <title>Multicomponent nature underlies the extraordinary mechanical properties of spider dragline silk.</title>
        <authorList>
            <person name="Kono N."/>
            <person name="Nakamura H."/>
            <person name="Mori M."/>
            <person name="Yoshida Y."/>
            <person name="Ohtoshi R."/>
            <person name="Malay A.D."/>
            <person name="Moran D.A.P."/>
            <person name="Tomita M."/>
            <person name="Numata K."/>
            <person name="Arakawa K."/>
        </authorList>
    </citation>
    <scope>NUCLEOTIDE SEQUENCE</scope>
</reference>
<dbReference type="EMBL" id="BMAW01032472">
    <property type="protein sequence ID" value="GFU25694.1"/>
    <property type="molecule type" value="Genomic_DNA"/>
</dbReference>
<dbReference type="Proteomes" id="UP000887013">
    <property type="component" value="Unassembled WGS sequence"/>
</dbReference>
<dbReference type="AlphaFoldDB" id="A0A8X6QGL0"/>
<gene>
    <name evidence="1" type="ORF">NPIL_258621</name>
</gene>
<protein>
    <submittedName>
        <fullName evidence="1">Uncharacterized protein</fullName>
    </submittedName>
</protein>
<name>A0A8X6QGL0_NEPPI</name>
<accession>A0A8X6QGL0</accession>
<evidence type="ECO:0000313" key="1">
    <source>
        <dbReference type="EMBL" id="GFU25694.1"/>
    </source>
</evidence>
<evidence type="ECO:0000313" key="2">
    <source>
        <dbReference type="Proteomes" id="UP000887013"/>
    </source>
</evidence>
<organism evidence="1 2">
    <name type="scientific">Nephila pilipes</name>
    <name type="common">Giant wood spider</name>
    <name type="synonym">Nephila maculata</name>
    <dbReference type="NCBI Taxonomy" id="299642"/>
    <lineage>
        <taxon>Eukaryota</taxon>
        <taxon>Metazoa</taxon>
        <taxon>Ecdysozoa</taxon>
        <taxon>Arthropoda</taxon>
        <taxon>Chelicerata</taxon>
        <taxon>Arachnida</taxon>
        <taxon>Araneae</taxon>
        <taxon>Araneomorphae</taxon>
        <taxon>Entelegynae</taxon>
        <taxon>Araneoidea</taxon>
        <taxon>Nephilidae</taxon>
        <taxon>Nephila</taxon>
    </lineage>
</organism>
<sequence>MISFSKKFPDNLSSPNRVLCDISWFVMDRLVQQIGNYFKREVEMVAVFDVFRSQTFQSKSLGTYFSRESRQFPKVTSAEKKHLPLEKVRKFSRSSEDV</sequence>